<keyword evidence="1" id="KW-1133">Transmembrane helix</keyword>
<dbReference type="RefSeq" id="WP_394316144.1">
    <property type="nucleotide sequence ID" value="NZ_JBHMQV010000001.1"/>
</dbReference>
<dbReference type="Proteomes" id="UP001589887">
    <property type="component" value="Unassembled WGS sequence"/>
</dbReference>
<reference evidence="2 3" key="1">
    <citation type="submission" date="2024-09" db="EMBL/GenBank/DDBJ databases">
        <authorList>
            <person name="Sun Q."/>
            <person name="Mori K."/>
        </authorList>
    </citation>
    <scope>NUCLEOTIDE SEQUENCE [LARGE SCALE GENOMIC DNA]</scope>
    <source>
        <strain evidence="2 3">JCM 4557</strain>
    </source>
</reference>
<name>A0ABV6TAV2_9ACTN</name>
<sequence>MTTPDPSSTATPVAAADPFAPSTATVRIFAGIGLLLLALAYGAFIVIVLGQSYSGDGAGGPLVEEAQWSMGLSAVVGGLALCLPSTAVSHTARRGAVKLQYALALAGPALAAIDFA</sequence>
<keyword evidence="1" id="KW-0472">Membrane</keyword>
<organism evidence="2 3">
    <name type="scientific">Streptomyces noboritoensis</name>
    <dbReference type="NCBI Taxonomy" id="67337"/>
    <lineage>
        <taxon>Bacteria</taxon>
        <taxon>Bacillati</taxon>
        <taxon>Actinomycetota</taxon>
        <taxon>Actinomycetes</taxon>
        <taxon>Kitasatosporales</taxon>
        <taxon>Streptomycetaceae</taxon>
        <taxon>Streptomyces</taxon>
    </lineage>
</organism>
<gene>
    <name evidence="2" type="ORF">ACFH04_00740</name>
</gene>
<proteinExistence type="predicted"/>
<protein>
    <submittedName>
        <fullName evidence="2">Uncharacterized protein</fullName>
    </submittedName>
</protein>
<accession>A0ABV6TAV2</accession>
<comment type="caution">
    <text evidence="2">The sequence shown here is derived from an EMBL/GenBank/DDBJ whole genome shotgun (WGS) entry which is preliminary data.</text>
</comment>
<feature type="transmembrane region" description="Helical" evidence="1">
    <location>
        <begin position="68"/>
        <end position="88"/>
    </location>
</feature>
<dbReference type="EMBL" id="JBHMQV010000001">
    <property type="protein sequence ID" value="MFC0842269.1"/>
    <property type="molecule type" value="Genomic_DNA"/>
</dbReference>
<keyword evidence="3" id="KW-1185">Reference proteome</keyword>
<keyword evidence="1" id="KW-0812">Transmembrane</keyword>
<evidence type="ECO:0000313" key="2">
    <source>
        <dbReference type="EMBL" id="MFC0842269.1"/>
    </source>
</evidence>
<evidence type="ECO:0000256" key="1">
    <source>
        <dbReference type="SAM" id="Phobius"/>
    </source>
</evidence>
<evidence type="ECO:0000313" key="3">
    <source>
        <dbReference type="Proteomes" id="UP001589887"/>
    </source>
</evidence>
<feature type="transmembrane region" description="Helical" evidence="1">
    <location>
        <begin position="28"/>
        <end position="48"/>
    </location>
</feature>